<feature type="compositionally biased region" description="Basic and acidic residues" evidence="1">
    <location>
        <begin position="7"/>
        <end position="28"/>
    </location>
</feature>
<gene>
    <name evidence="2" type="ORF">BD626DRAFT_261086</name>
</gene>
<evidence type="ECO:0008006" key="4">
    <source>
        <dbReference type="Google" id="ProtNLM"/>
    </source>
</evidence>
<dbReference type="OrthoDB" id="2269034at2759"/>
<dbReference type="SUPFAM" id="SSF52047">
    <property type="entry name" value="RNI-like"/>
    <property type="match status" value="1"/>
</dbReference>
<sequence length="472" mass="52045">MSQPTGRKGDVNSDEPAGSHDLTKADPCTRFESLDAPGETVGMAQMISRPGLSACSANPPSETSLVPPVSRMPIELLAEVFVHLHALIWLPNGIGPHVSHDIEETVARVCTTWRVVARGTPKLWSAIGIVSLYRHANKYLSTCLQLSGDHSLSIMCLPKFLSPTILAILLPHSRRYEHLWIEHGSSAAEGWIYALLNEQRDFARLTTVGIGADVWTTSTPGIFDFLAYAPQLKKLTVFFFRDCESDAILSIPPLSSLTELDLTYKHADLAALLTTLSPSGPVLQEIYVDFSREQTFPDTQPIIMSALHTLTCYDTGHIFMRYITAPNIRAILLCAIDEHASPCLSLLTFASSTASLQHLQSIEIRDGIYNFDEEASRMLLRSFERMDALRNLDLGSEIFSMSIKSSISKELYVGLTIRDDAAVALLPALESLVLPYWPDQTAEWNALVRSRAVSRVVGGQTVVALDASEHRE</sequence>
<comment type="caution">
    <text evidence="2">The sequence shown here is derived from an EMBL/GenBank/DDBJ whole genome shotgun (WGS) entry which is preliminary data.</text>
</comment>
<reference evidence="2 3" key="1">
    <citation type="journal article" date="2019" name="New Phytol.">
        <title>Comparative genomics reveals unique wood-decay strategies and fruiting body development in the Schizophyllaceae.</title>
        <authorList>
            <person name="Almasi E."/>
            <person name="Sahu N."/>
            <person name="Krizsan K."/>
            <person name="Balint B."/>
            <person name="Kovacs G.M."/>
            <person name="Kiss B."/>
            <person name="Cseklye J."/>
            <person name="Drula E."/>
            <person name="Henrissat B."/>
            <person name="Nagy I."/>
            <person name="Chovatia M."/>
            <person name="Adam C."/>
            <person name="LaButti K."/>
            <person name="Lipzen A."/>
            <person name="Riley R."/>
            <person name="Grigoriev I.V."/>
            <person name="Nagy L.G."/>
        </authorList>
    </citation>
    <scope>NUCLEOTIDE SEQUENCE [LARGE SCALE GENOMIC DNA]</scope>
    <source>
        <strain evidence="2 3">NL-1724</strain>
    </source>
</reference>
<dbReference type="EMBL" id="VDMD01000008">
    <property type="protein sequence ID" value="TRM63816.1"/>
    <property type="molecule type" value="Genomic_DNA"/>
</dbReference>
<dbReference type="InterPro" id="IPR032675">
    <property type="entry name" value="LRR_dom_sf"/>
</dbReference>
<evidence type="ECO:0000256" key="1">
    <source>
        <dbReference type="SAM" id="MobiDB-lite"/>
    </source>
</evidence>
<protein>
    <recommendedName>
        <fullName evidence="4">F-box domain-containing protein</fullName>
    </recommendedName>
</protein>
<organism evidence="2 3">
    <name type="scientific">Schizophyllum amplum</name>
    <dbReference type="NCBI Taxonomy" id="97359"/>
    <lineage>
        <taxon>Eukaryota</taxon>
        <taxon>Fungi</taxon>
        <taxon>Dikarya</taxon>
        <taxon>Basidiomycota</taxon>
        <taxon>Agaricomycotina</taxon>
        <taxon>Agaricomycetes</taxon>
        <taxon>Agaricomycetidae</taxon>
        <taxon>Agaricales</taxon>
        <taxon>Schizophyllaceae</taxon>
        <taxon>Schizophyllum</taxon>
    </lineage>
</organism>
<name>A0A550CGJ9_9AGAR</name>
<dbReference type="AlphaFoldDB" id="A0A550CGJ9"/>
<feature type="region of interest" description="Disordered" evidence="1">
    <location>
        <begin position="1"/>
        <end position="28"/>
    </location>
</feature>
<accession>A0A550CGJ9</accession>
<dbReference type="Proteomes" id="UP000320762">
    <property type="component" value="Unassembled WGS sequence"/>
</dbReference>
<evidence type="ECO:0000313" key="2">
    <source>
        <dbReference type="EMBL" id="TRM63816.1"/>
    </source>
</evidence>
<proteinExistence type="predicted"/>
<keyword evidence="3" id="KW-1185">Reference proteome</keyword>
<dbReference type="STRING" id="97359.A0A550CGJ9"/>
<dbReference type="Gene3D" id="3.80.10.10">
    <property type="entry name" value="Ribonuclease Inhibitor"/>
    <property type="match status" value="1"/>
</dbReference>
<evidence type="ECO:0000313" key="3">
    <source>
        <dbReference type="Proteomes" id="UP000320762"/>
    </source>
</evidence>